<protein>
    <submittedName>
        <fullName evidence="7">BTAD domain-containing putative transcriptional regulator</fullName>
    </submittedName>
</protein>
<evidence type="ECO:0000259" key="6">
    <source>
        <dbReference type="PROSITE" id="PS51755"/>
    </source>
</evidence>
<keyword evidence="2" id="KW-0805">Transcription regulation</keyword>
<dbReference type="InterPro" id="IPR011990">
    <property type="entry name" value="TPR-like_helical_dom_sf"/>
</dbReference>
<dbReference type="SUPFAM" id="SSF46894">
    <property type="entry name" value="C-terminal effector domain of the bipartite response regulators"/>
    <property type="match status" value="1"/>
</dbReference>
<dbReference type="Proteomes" id="UP001285521">
    <property type="component" value="Unassembled WGS sequence"/>
</dbReference>
<evidence type="ECO:0000256" key="2">
    <source>
        <dbReference type="ARBA" id="ARBA00023015"/>
    </source>
</evidence>
<proteinExistence type="inferred from homology"/>
<dbReference type="InterPro" id="IPR027417">
    <property type="entry name" value="P-loop_NTPase"/>
</dbReference>
<dbReference type="PRINTS" id="PR00364">
    <property type="entry name" value="DISEASERSIST"/>
</dbReference>
<dbReference type="SMART" id="SM00028">
    <property type="entry name" value="TPR"/>
    <property type="match status" value="4"/>
</dbReference>
<dbReference type="PANTHER" id="PTHR35807">
    <property type="entry name" value="TRANSCRIPTIONAL REGULATOR REDD-RELATED"/>
    <property type="match status" value="1"/>
</dbReference>
<dbReference type="SMART" id="SM00862">
    <property type="entry name" value="Trans_reg_C"/>
    <property type="match status" value="1"/>
</dbReference>
<gene>
    <name evidence="7" type="ORF">SK803_45750</name>
</gene>
<dbReference type="RefSeq" id="WP_319972535.1">
    <property type="nucleotide sequence ID" value="NZ_JAXAVW010000072.1"/>
</dbReference>
<dbReference type="Gene3D" id="3.40.50.300">
    <property type="entry name" value="P-loop containing nucleotide triphosphate hydrolases"/>
    <property type="match status" value="1"/>
</dbReference>
<keyword evidence="3 5" id="KW-0238">DNA-binding</keyword>
<evidence type="ECO:0000313" key="8">
    <source>
        <dbReference type="Proteomes" id="UP001285521"/>
    </source>
</evidence>
<dbReference type="InterPro" id="IPR051677">
    <property type="entry name" value="AfsR-DnrI-RedD_regulator"/>
</dbReference>
<dbReference type="EMBL" id="JAXAVW010000072">
    <property type="protein sequence ID" value="MDX8037547.1"/>
    <property type="molecule type" value="Genomic_DNA"/>
</dbReference>
<dbReference type="SUPFAM" id="SSF52540">
    <property type="entry name" value="P-loop containing nucleoside triphosphate hydrolases"/>
    <property type="match status" value="1"/>
</dbReference>
<keyword evidence="4" id="KW-0804">Transcription</keyword>
<evidence type="ECO:0000313" key="7">
    <source>
        <dbReference type="EMBL" id="MDX8037547.1"/>
    </source>
</evidence>
<dbReference type="InterPro" id="IPR001867">
    <property type="entry name" value="OmpR/PhoB-type_DNA-bd"/>
</dbReference>
<dbReference type="PANTHER" id="PTHR35807:SF1">
    <property type="entry name" value="TRANSCRIPTIONAL REGULATOR REDD"/>
    <property type="match status" value="1"/>
</dbReference>
<dbReference type="InterPro" id="IPR019734">
    <property type="entry name" value="TPR_rpt"/>
</dbReference>
<dbReference type="SMART" id="SM01043">
    <property type="entry name" value="BTAD"/>
    <property type="match status" value="1"/>
</dbReference>
<dbReference type="Pfam" id="PF03704">
    <property type="entry name" value="BTAD"/>
    <property type="match status" value="1"/>
</dbReference>
<dbReference type="SUPFAM" id="SSF48452">
    <property type="entry name" value="TPR-like"/>
    <property type="match status" value="3"/>
</dbReference>
<dbReference type="Gene3D" id="1.25.40.10">
    <property type="entry name" value="Tetratricopeptide repeat domain"/>
    <property type="match status" value="3"/>
</dbReference>
<dbReference type="InterPro" id="IPR016032">
    <property type="entry name" value="Sig_transdc_resp-reg_C-effctor"/>
</dbReference>
<dbReference type="InterPro" id="IPR036388">
    <property type="entry name" value="WH-like_DNA-bd_sf"/>
</dbReference>
<dbReference type="CDD" id="cd15831">
    <property type="entry name" value="BTAD"/>
    <property type="match status" value="1"/>
</dbReference>
<name>A0ABU4TH79_9PSEU</name>
<feature type="DNA-binding region" description="OmpR/PhoB-type" evidence="5">
    <location>
        <begin position="1"/>
        <end position="94"/>
    </location>
</feature>
<evidence type="ECO:0000256" key="4">
    <source>
        <dbReference type="ARBA" id="ARBA00023163"/>
    </source>
</evidence>
<dbReference type="Gene3D" id="1.10.10.10">
    <property type="entry name" value="Winged helix-like DNA-binding domain superfamily/Winged helix DNA-binding domain"/>
    <property type="match status" value="1"/>
</dbReference>
<organism evidence="7 8">
    <name type="scientific">Lentzea miocenica</name>
    <dbReference type="NCBI Taxonomy" id="3095431"/>
    <lineage>
        <taxon>Bacteria</taxon>
        <taxon>Bacillati</taxon>
        <taxon>Actinomycetota</taxon>
        <taxon>Actinomycetes</taxon>
        <taxon>Pseudonocardiales</taxon>
        <taxon>Pseudonocardiaceae</taxon>
        <taxon>Lentzea</taxon>
    </lineage>
</organism>
<dbReference type="PROSITE" id="PS51755">
    <property type="entry name" value="OMPR_PHOB"/>
    <property type="match status" value="1"/>
</dbReference>
<reference evidence="7 8" key="1">
    <citation type="submission" date="2023-11" db="EMBL/GenBank/DDBJ databases">
        <title>Lentzea sokolovensis, sp. nov., Lentzea kristufkii, sp. nov., and Lentzea miocenensis, sp. nov., rare actinobacteria from Sokolov Coal Basin, Miocene lacustrine sediment, Czech Republic.</title>
        <authorList>
            <person name="Lara A."/>
            <person name="Kotroba L."/>
            <person name="Nouioui I."/>
            <person name="Neumann-Schaal M."/>
            <person name="Mast Y."/>
            <person name="Chronakova A."/>
        </authorList>
    </citation>
    <scope>NUCLEOTIDE SEQUENCE [LARGE SCALE GENOMIC DNA]</scope>
    <source>
        <strain evidence="7 8">BCCO 10_0856</strain>
    </source>
</reference>
<evidence type="ECO:0000256" key="5">
    <source>
        <dbReference type="PROSITE-ProRule" id="PRU01091"/>
    </source>
</evidence>
<evidence type="ECO:0000256" key="3">
    <source>
        <dbReference type="ARBA" id="ARBA00023125"/>
    </source>
</evidence>
<dbReference type="InterPro" id="IPR005158">
    <property type="entry name" value="BTAD"/>
</dbReference>
<keyword evidence="8" id="KW-1185">Reference proteome</keyword>
<accession>A0ABU4TH79</accession>
<comment type="similarity">
    <text evidence="1">Belongs to the AfsR/DnrI/RedD regulatory family.</text>
</comment>
<evidence type="ECO:0000256" key="1">
    <source>
        <dbReference type="ARBA" id="ARBA00005820"/>
    </source>
</evidence>
<sequence length="899" mass="98362">MIVEYRVLGPLEVLADSEPVAVPAGRGRVLLATLLLRANEFVPVDELVDQVWDGEPPAPDRAHKTLQMVVARLRQSLGAANCVRTSSRGYSAEVAPDQLDLARFRRLTAKGEHRAALELWRGKALANVQSESLHREDVPRLMEEQAVALERRIDQDLARVTDVLVPELRALVRQHPLREVFWAQLMLALHRAGQQAEALAVFQEIRKRLDDELGAAPGQRLREAHEQVLRDEVPATAVVPRQLPPAHPHFVGREHELARLTETLGTRPGEPVLISAINGIGGVGKTALALQWANRVADRFPDGQLYADLRGFDTRADPLDPLAVARDFLTALGVEQIPKSDDRLITAYRSALAQRRVLVVLDNARDVEQVRPLLPGGTANLVLITSRNRLQGLVASEGAHPVALDVLDEREAVGLLTERAGADRIAAEPEAVSRLVARCAGLPLALGIVAARAAYGDSLTALADELEKERLEALDVDDPATDVRAVFSWSLRSVSEAAARLFVLLGLHPGPDFTVAAAASLARLPAAAARRALTELVTVSLVATTRTGRFVLHDLLRDYAAERAAELPDQHEAVRVMLDHYLHTSRHAWARLQGNPAWPGFPEPAEHALVEPAADHGTANDWFIAEHEVLLRLATQALDTGQDDLAWRFVLSMHTALLRRGHVAVAESLELRGLDAARRAGDDWGLARLHRGLGGVYIATRALPAAEFHLRAALQLDTRFGDVLAESNLSRGLAQVFMFQQRHQEAVDLLLGVQPRIDDLPDFEQAHHLAALGTAYHAMGQEEPALRFCERARDRYRAMTGLAPSVLASANLEALAEIYLKLGRTGEAVSRYEESIALLRVMRATYDLAHTLGLLAKVLADHGERDRARASVLEAEAILGDSDSVQARLVREVLGTVVT</sequence>
<feature type="domain" description="OmpR/PhoB-type" evidence="6">
    <location>
        <begin position="1"/>
        <end position="94"/>
    </location>
</feature>
<comment type="caution">
    <text evidence="7">The sequence shown here is derived from an EMBL/GenBank/DDBJ whole genome shotgun (WGS) entry which is preliminary data.</text>
</comment>
<dbReference type="Pfam" id="PF00486">
    <property type="entry name" value="Trans_reg_C"/>
    <property type="match status" value="1"/>
</dbReference>